<dbReference type="OrthoDB" id="6161020at2"/>
<feature type="region of interest" description="Disordered" evidence="1">
    <location>
        <begin position="43"/>
        <end position="63"/>
    </location>
</feature>
<dbReference type="Pfam" id="PF11387">
    <property type="entry name" value="DUF2795"/>
    <property type="match status" value="1"/>
</dbReference>
<dbReference type="EMBL" id="VFPP01000001">
    <property type="protein sequence ID" value="TQM79370.1"/>
    <property type="molecule type" value="Genomic_DNA"/>
</dbReference>
<dbReference type="InterPro" id="IPR021527">
    <property type="entry name" value="DUF2795"/>
</dbReference>
<organism evidence="2 3">
    <name type="scientific">Saccharothrix saharensis</name>
    <dbReference type="NCBI Taxonomy" id="571190"/>
    <lineage>
        <taxon>Bacteria</taxon>
        <taxon>Bacillati</taxon>
        <taxon>Actinomycetota</taxon>
        <taxon>Actinomycetes</taxon>
        <taxon>Pseudonocardiales</taxon>
        <taxon>Pseudonocardiaceae</taxon>
        <taxon>Saccharothrix</taxon>
    </lineage>
</organism>
<feature type="compositionally biased region" description="Polar residues" evidence="1">
    <location>
        <begin position="50"/>
        <end position="63"/>
    </location>
</feature>
<sequence>MTLNPIQVQKFLSGVDYPATKDDIVETARSQGADDDTLEALRNLPRDDFNSPNDISEAIGQQN</sequence>
<dbReference type="Proteomes" id="UP000316628">
    <property type="component" value="Unassembled WGS sequence"/>
</dbReference>
<comment type="caution">
    <text evidence="2">The sequence shown here is derived from an EMBL/GenBank/DDBJ whole genome shotgun (WGS) entry which is preliminary data.</text>
</comment>
<accession>A0A543J957</accession>
<evidence type="ECO:0000313" key="2">
    <source>
        <dbReference type="EMBL" id="TQM79370.1"/>
    </source>
</evidence>
<dbReference type="AlphaFoldDB" id="A0A543J957"/>
<evidence type="ECO:0000256" key="1">
    <source>
        <dbReference type="SAM" id="MobiDB-lite"/>
    </source>
</evidence>
<dbReference type="RefSeq" id="WP_141976632.1">
    <property type="nucleotide sequence ID" value="NZ_VFPP01000001.1"/>
</dbReference>
<gene>
    <name evidence="2" type="ORF">FHX81_1675</name>
</gene>
<protein>
    <submittedName>
        <fullName evidence="2">Uncharacterized protein DUF2795</fullName>
    </submittedName>
</protein>
<reference evidence="2 3" key="1">
    <citation type="submission" date="2019-06" db="EMBL/GenBank/DDBJ databases">
        <title>Sequencing the genomes of 1000 actinobacteria strains.</title>
        <authorList>
            <person name="Klenk H.-P."/>
        </authorList>
    </citation>
    <scope>NUCLEOTIDE SEQUENCE [LARGE SCALE GENOMIC DNA]</scope>
    <source>
        <strain evidence="2 3">DSM 45456</strain>
    </source>
</reference>
<proteinExistence type="predicted"/>
<name>A0A543J957_9PSEU</name>
<keyword evidence="3" id="KW-1185">Reference proteome</keyword>
<evidence type="ECO:0000313" key="3">
    <source>
        <dbReference type="Proteomes" id="UP000316628"/>
    </source>
</evidence>